<feature type="domain" description="NusG-like N-terminal" evidence="2">
    <location>
        <begin position="12"/>
        <end position="72"/>
    </location>
</feature>
<proteinExistence type="predicted"/>
<dbReference type="KEGG" id="obg:Verru16b_02574"/>
<reference evidence="3 4" key="1">
    <citation type="submission" date="2016-06" db="EMBL/GenBank/DDBJ databases">
        <title>Three novel species with peptidoglycan cell walls form the new genus Lacunisphaera gen. nov. in the family Opitutaceae of the verrucomicrobial subdivision 4.</title>
        <authorList>
            <person name="Rast P."/>
            <person name="Gloeckner I."/>
            <person name="Jogler M."/>
            <person name="Boedeker C."/>
            <person name="Jeske O."/>
            <person name="Wiegand S."/>
            <person name="Reinhardt R."/>
            <person name="Schumann P."/>
            <person name="Rohde M."/>
            <person name="Spring S."/>
            <person name="Gloeckner F.O."/>
            <person name="Jogler C."/>
        </authorList>
    </citation>
    <scope>NUCLEOTIDE SEQUENCE [LARGE SCALE GENOMIC DNA]</scope>
    <source>
        <strain evidence="3 4">IG16b</strain>
    </source>
</reference>
<dbReference type="SUPFAM" id="SSF82679">
    <property type="entry name" value="N-utilization substance G protein NusG, N-terminal domain"/>
    <property type="match status" value="1"/>
</dbReference>
<dbReference type="RefSeq" id="WP_069962634.1">
    <property type="nucleotide sequence ID" value="NZ_CP016094.1"/>
</dbReference>
<dbReference type="OrthoDB" id="9790639at2"/>
<dbReference type="EMBL" id="CP016094">
    <property type="protein sequence ID" value="AOS45493.1"/>
    <property type="molecule type" value="Genomic_DNA"/>
</dbReference>
<evidence type="ECO:0000313" key="4">
    <source>
        <dbReference type="Proteomes" id="UP000095228"/>
    </source>
</evidence>
<dbReference type="InterPro" id="IPR006645">
    <property type="entry name" value="NGN-like_dom"/>
</dbReference>
<keyword evidence="1" id="KW-0804">Transcription</keyword>
<dbReference type="GO" id="GO:0006354">
    <property type="term" value="P:DNA-templated transcription elongation"/>
    <property type="evidence" value="ECO:0007669"/>
    <property type="project" value="InterPro"/>
</dbReference>
<gene>
    <name evidence="3" type="primary">rfaH</name>
    <name evidence="3" type="ORF">Verru16b_02574</name>
</gene>
<dbReference type="CDD" id="cd09895">
    <property type="entry name" value="NGN_SP_UpxY"/>
    <property type="match status" value="1"/>
</dbReference>
<protein>
    <submittedName>
        <fullName evidence="3">Transcription antitermination protein RfaH</fullName>
    </submittedName>
</protein>
<keyword evidence="4" id="KW-1185">Reference proteome</keyword>
<evidence type="ECO:0000259" key="2">
    <source>
        <dbReference type="Pfam" id="PF02357"/>
    </source>
</evidence>
<accession>A0A1D8AX78</accession>
<organism evidence="3 4">
    <name type="scientific">Lacunisphaera limnophila</name>
    <dbReference type="NCBI Taxonomy" id="1838286"/>
    <lineage>
        <taxon>Bacteria</taxon>
        <taxon>Pseudomonadati</taxon>
        <taxon>Verrucomicrobiota</taxon>
        <taxon>Opitutia</taxon>
        <taxon>Opitutales</taxon>
        <taxon>Opitutaceae</taxon>
        <taxon>Lacunisphaera</taxon>
    </lineage>
</organism>
<sequence length="170" mass="19260">MGQYLPDFAEPRWFVCHTKPRCEKKFDDAMGREGFAHYLPLIKSVRRYGTQKKTFTKPLFAGYVFTRIEPERKARIYQQDLLVRAMLVENEASFLRQLEDVKLICASGLEAAVHPLMRKGTHVKVVGGPLHGLEGYVDDPANPQGIVVSVDVLQQGLLVRLPLESLQLLP</sequence>
<dbReference type="InterPro" id="IPR036735">
    <property type="entry name" value="NGN_dom_sf"/>
</dbReference>
<dbReference type="STRING" id="1838286.Verru16b_02574"/>
<dbReference type="AlphaFoldDB" id="A0A1D8AX78"/>
<evidence type="ECO:0000313" key="3">
    <source>
        <dbReference type="EMBL" id="AOS45493.1"/>
    </source>
</evidence>
<name>A0A1D8AX78_9BACT</name>
<dbReference type="Proteomes" id="UP000095228">
    <property type="component" value="Chromosome"/>
</dbReference>
<dbReference type="Gene3D" id="3.30.70.940">
    <property type="entry name" value="NusG, N-terminal domain"/>
    <property type="match status" value="1"/>
</dbReference>
<evidence type="ECO:0000256" key="1">
    <source>
        <dbReference type="ARBA" id="ARBA00023163"/>
    </source>
</evidence>
<dbReference type="Pfam" id="PF02357">
    <property type="entry name" value="NusG"/>
    <property type="match status" value="1"/>
</dbReference>